<gene>
    <name evidence="4" type="ORF">GSI_03897</name>
</gene>
<feature type="domain" description="Fungal ligninase C-terminal" evidence="3">
    <location>
        <begin position="23"/>
        <end position="99"/>
    </location>
</feature>
<proteinExistence type="predicted"/>
<feature type="region of interest" description="Disordered" evidence="2">
    <location>
        <begin position="79"/>
        <end position="101"/>
    </location>
</feature>
<dbReference type="OrthoDB" id="2755629at2759"/>
<evidence type="ECO:0000313" key="5">
    <source>
        <dbReference type="Proteomes" id="UP000230002"/>
    </source>
</evidence>
<dbReference type="Pfam" id="PF11895">
    <property type="entry name" value="Peroxidase_ext"/>
    <property type="match status" value="1"/>
</dbReference>
<keyword evidence="5" id="KW-1185">Reference proteome</keyword>
<evidence type="ECO:0000256" key="2">
    <source>
        <dbReference type="SAM" id="MobiDB-lite"/>
    </source>
</evidence>
<protein>
    <recommendedName>
        <fullName evidence="3">Fungal ligninase C-terminal domain-containing protein</fullName>
    </recommendedName>
</protein>
<dbReference type="Proteomes" id="UP000230002">
    <property type="component" value="Unassembled WGS sequence"/>
</dbReference>
<comment type="caution">
    <text evidence="4">The sequence shown here is derived from an EMBL/GenBank/DDBJ whole genome shotgun (WGS) entry which is preliminary data.</text>
</comment>
<dbReference type="InterPro" id="IPR001621">
    <property type="entry name" value="Ligninase"/>
</dbReference>
<dbReference type="InterPro" id="IPR024589">
    <property type="entry name" value="Ligninase_C"/>
</dbReference>
<reference evidence="4 5" key="1">
    <citation type="journal article" date="2015" name="Sci. Rep.">
        <title>Chromosome-level genome map provides insights into diverse defense mechanisms in the medicinal fungus Ganoderma sinense.</title>
        <authorList>
            <person name="Zhu Y."/>
            <person name="Xu J."/>
            <person name="Sun C."/>
            <person name="Zhou S."/>
            <person name="Xu H."/>
            <person name="Nelson D.R."/>
            <person name="Qian J."/>
            <person name="Song J."/>
            <person name="Luo H."/>
            <person name="Xiang L."/>
            <person name="Li Y."/>
            <person name="Xu Z."/>
            <person name="Ji A."/>
            <person name="Wang L."/>
            <person name="Lu S."/>
            <person name="Hayward A."/>
            <person name="Sun W."/>
            <person name="Li X."/>
            <person name="Schwartz D.C."/>
            <person name="Wang Y."/>
            <person name="Chen S."/>
        </authorList>
    </citation>
    <scope>NUCLEOTIDE SEQUENCE [LARGE SCALE GENOMIC DNA]</scope>
    <source>
        <strain evidence="4 5">ZZ0214-1</strain>
    </source>
</reference>
<dbReference type="EMBL" id="AYKW01000006">
    <property type="protein sequence ID" value="PIL34186.1"/>
    <property type="molecule type" value="Genomic_DNA"/>
</dbReference>
<evidence type="ECO:0000259" key="3">
    <source>
        <dbReference type="Pfam" id="PF11895"/>
    </source>
</evidence>
<dbReference type="Gene3D" id="1.10.420.10">
    <property type="entry name" value="Peroxidase, domain 2"/>
    <property type="match status" value="2"/>
</dbReference>
<evidence type="ECO:0000313" key="4">
    <source>
        <dbReference type="EMBL" id="PIL34186.1"/>
    </source>
</evidence>
<feature type="disulfide bond" evidence="1">
    <location>
        <begin position="11"/>
        <end position="77"/>
    </location>
</feature>
<name>A0A2G8SK91_9APHY</name>
<dbReference type="AlphaFoldDB" id="A0A2G8SK91"/>
<dbReference type="GO" id="GO:0020037">
    <property type="term" value="F:heme binding"/>
    <property type="evidence" value="ECO:0007669"/>
    <property type="project" value="InterPro"/>
</dbReference>
<evidence type="ECO:0000256" key="1">
    <source>
        <dbReference type="PIRSR" id="PIRSR601621-4"/>
    </source>
</evidence>
<organism evidence="4 5">
    <name type="scientific">Ganoderma sinense ZZ0214-1</name>
    <dbReference type="NCBI Taxonomy" id="1077348"/>
    <lineage>
        <taxon>Eukaryota</taxon>
        <taxon>Fungi</taxon>
        <taxon>Dikarya</taxon>
        <taxon>Basidiomycota</taxon>
        <taxon>Agaricomycotina</taxon>
        <taxon>Agaricomycetes</taxon>
        <taxon>Polyporales</taxon>
        <taxon>Polyporaceae</taxon>
        <taxon>Ganoderma</taxon>
    </lineage>
</organism>
<dbReference type="GO" id="GO:0004601">
    <property type="term" value="F:peroxidase activity"/>
    <property type="evidence" value="ECO:0007669"/>
    <property type="project" value="InterPro"/>
</dbReference>
<dbReference type="PRINTS" id="PR00462">
    <property type="entry name" value="LIGNINASE"/>
</dbReference>
<dbReference type="STRING" id="1077348.A0A2G8SK91"/>
<sequence length="101" mass="10705">MEVPRDNRTACEWQSFITDQTSMVSKFTAAMAKMAVLGQDPKTLIDCSEVIPTPAVATSQTAHLPAGKNLTDIEASCNTTPFPTISADPGPETSIPPVPDT</sequence>
<dbReference type="InterPro" id="IPR010255">
    <property type="entry name" value="Haem_peroxidase_sf"/>
</dbReference>
<keyword evidence="1" id="KW-1015">Disulfide bond</keyword>
<dbReference type="GO" id="GO:0006979">
    <property type="term" value="P:response to oxidative stress"/>
    <property type="evidence" value="ECO:0007669"/>
    <property type="project" value="InterPro"/>
</dbReference>
<dbReference type="SUPFAM" id="SSF48113">
    <property type="entry name" value="Heme-dependent peroxidases"/>
    <property type="match status" value="1"/>
</dbReference>
<accession>A0A2G8SK91</accession>